<reference evidence="1 2" key="1">
    <citation type="submission" date="2012-04" db="EMBL/GenBank/DDBJ databases">
        <title>The Genome Sequence of Saprolegnia declina VS20.</title>
        <authorList>
            <consortium name="The Broad Institute Genome Sequencing Platform"/>
            <person name="Russ C."/>
            <person name="Nusbaum C."/>
            <person name="Tyler B."/>
            <person name="van West P."/>
            <person name="Dieguez-Uribeondo J."/>
            <person name="de Bruijn I."/>
            <person name="Tripathy S."/>
            <person name="Jiang R."/>
            <person name="Young S.K."/>
            <person name="Zeng Q."/>
            <person name="Gargeya S."/>
            <person name="Fitzgerald M."/>
            <person name="Haas B."/>
            <person name="Abouelleil A."/>
            <person name="Alvarado L."/>
            <person name="Arachchi H.M."/>
            <person name="Berlin A."/>
            <person name="Chapman S.B."/>
            <person name="Goldberg J."/>
            <person name="Griggs A."/>
            <person name="Gujja S."/>
            <person name="Hansen M."/>
            <person name="Howarth C."/>
            <person name="Imamovic A."/>
            <person name="Larimer J."/>
            <person name="McCowen C."/>
            <person name="Montmayeur A."/>
            <person name="Murphy C."/>
            <person name="Neiman D."/>
            <person name="Pearson M."/>
            <person name="Priest M."/>
            <person name="Roberts A."/>
            <person name="Saif S."/>
            <person name="Shea T."/>
            <person name="Sisk P."/>
            <person name="Sykes S."/>
            <person name="Wortman J."/>
            <person name="Nusbaum C."/>
            <person name="Birren B."/>
        </authorList>
    </citation>
    <scope>NUCLEOTIDE SEQUENCE [LARGE SCALE GENOMIC DNA]</scope>
    <source>
        <strain evidence="1 2">VS20</strain>
    </source>
</reference>
<evidence type="ECO:0000313" key="2">
    <source>
        <dbReference type="Proteomes" id="UP000030762"/>
    </source>
</evidence>
<dbReference type="GeneID" id="19945944"/>
<dbReference type="EMBL" id="JH767144">
    <property type="protein sequence ID" value="EQC37623.1"/>
    <property type="molecule type" value="Genomic_DNA"/>
</dbReference>
<proteinExistence type="predicted"/>
<organism evidence="1 2">
    <name type="scientific">Saprolegnia diclina (strain VS20)</name>
    <dbReference type="NCBI Taxonomy" id="1156394"/>
    <lineage>
        <taxon>Eukaryota</taxon>
        <taxon>Sar</taxon>
        <taxon>Stramenopiles</taxon>
        <taxon>Oomycota</taxon>
        <taxon>Saprolegniomycetes</taxon>
        <taxon>Saprolegniales</taxon>
        <taxon>Saprolegniaceae</taxon>
        <taxon>Saprolegnia</taxon>
    </lineage>
</organism>
<protein>
    <submittedName>
        <fullName evidence="1">Uncharacterized protein</fullName>
    </submittedName>
</protein>
<evidence type="ECO:0000313" key="1">
    <source>
        <dbReference type="EMBL" id="EQC37623.1"/>
    </source>
</evidence>
<accession>T0RYG4</accession>
<dbReference type="InParanoid" id="T0RYG4"/>
<dbReference type="AlphaFoldDB" id="T0RYG4"/>
<gene>
    <name evidence="1" type="ORF">SDRG_05217</name>
</gene>
<dbReference type="Proteomes" id="UP000030762">
    <property type="component" value="Unassembled WGS sequence"/>
</dbReference>
<name>T0RYG4_SAPDV</name>
<keyword evidence="2" id="KW-1185">Reference proteome</keyword>
<sequence>MRMEPTVQDAAIAAFHALGHSRTQAVQRRGLELEVAHYPLSFEHFTYAETEFVNVLLAAGNFDVGVARLDSHEKGQVEMFEPHPACDIPEAVVDSVIGRTLQGFLHMPPVTSDGFKCPRYVLVFWPKRHRVCVVDVVGVLDFLSGVRAATTTTTGTSASRIRTSWCWV</sequence>
<dbReference type="RefSeq" id="XP_008609143.1">
    <property type="nucleotide sequence ID" value="XM_008610921.1"/>
</dbReference>
<dbReference type="VEuPathDB" id="FungiDB:SDRG_05217"/>